<dbReference type="Proteomes" id="UP000615234">
    <property type="component" value="Unassembled WGS sequence"/>
</dbReference>
<keyword evidence="1" id="KW-1133">Transmembrane helix</keyword>
<keyword evidence="3" id="KW-1185">Reference proteome</keyword>
<evidence type="ECO:0000313" key="2">
    <source>
        <dbReference type="EMBL" id="MBC5663269.1"/>
    </source>
</evidence>
<organism evidence="2 3">
    <name type="scientific">Coprococcus hominis</name>
    <name type="common">ex Liu et al. 2022</name>
    <dbReference type="NCBI Taxonomy" id="2763039"/>
    <lineage>
        <taxon>Bacteria</taxon>
        <taxon>Bacillati</taxon>
        <taxon>Bacillota</taxon>
        <taxon>Clostridia</taxon>
        <taxon>Lachnospirales</taxon>
        <taxon>Lachnospiraceae</taxon>
        <taxon>Coprococcus</taxon>
    </lineage>
</organism>
<dbReference type="EMBL" id="JACOOX010000005">
    <property type="protein sequence ID" value="MBC5663269.1"/>
    <property type="molecule type" value="Genomic_DNA"/>
</dbReference>
<keyword evidence="1" id="KW-0812">Transmembrane</keyword>
<dbReference type="AlphaFoldDB" id="A0A8I0AHN0"/>
<name>A0A8I0AHN0_9FIRM</name>
<protein>
    <submittedName>
        <fullName evidence="2">Uncharacterized protein</fullName>
    </submittedName>
</protein>
<accession>A0A8I0AHN0</accession>
<comment type="caution">
    <text evidence="2">The sequence shown here is derived from an EMBL/GenBank/DDBJ whole genome shotgun (WGS) entry which is preliminary data.</text>
</comment>
<sequence>MRNRKIRDVVIELTSLLDIVMILIFAVMIDNAKLTQEKQGDLDQANSKIEMMQKTINNDQLIIEELQSLIEEKTSGDQKTMLKRIQQDEELLRSYKYMDTIISIMNISLKNENGYRNITYGMGTDGETYKEYSIKKMDDDGWNDAINQLKIYISDALIKEGDADKMVYLVFSADYSRVYADDFKEIENILMAIATKDKKIIYYSNELNEREAVKDESN</sequence>
<keyword evidence="1" id="KW-0472">Membrane</keyword>
<evidence type="ECO:0000313" key="3">
    <source>
        <dbReference type="Proteomes" id="UP000615234"/>
    </source>
</evidence>
<evidence type="ECO:0000256" key="1">
    <source>
        <dbReference type="SAM" id="Phobius"/>
    </source>
</evidence>
<reference evidence="2 3" key="1">
    <citation type="submission" date="2020-08" db="EMBL/GenBank/DDBJ databases">
        <title>Genome public.</title>
        <authorList>
            <person name="Liu C."/>
            <person name="Sun Q."/>
        </authorList>
    </citation>
    <scope>NUCLEOTIDE SEQUENCE [LARGE SCALE GENOMIC DNA]</scope>
    <source>
        <strain evidence="2 3">NSJ-10</strain>
    </source>
</reference>
<feature type="transmembrane region" description="Helical" evidence="1">
    <location>
        <begin position="9"/>
        <end position="29"/>
    </location>
</feature>
<gene>
    <name evidence="2" type="ORF">H8S09_10250</name>
</gene>
<proteinExistence type="predicted"/>
<dbReference type="RefSeq" id="WP_186847826.1">
    <property type="nucleotide sequence ID" value="NZ_JACOOX010000005.1"/>
</dbReference>